<dbReference type="PANTHER" id="PTHR34072">
    <property type="entry name" value="ENZYMATIC POLYPROTEIN-RELATED"/>
    <property type="match status" value="1"/>
</dbReference>
<dbReference type="InterPro" id="IPR043128">
    <property type="entry name" value="Rev_trsase/Diguanyl_cyclase"/>
</dbReference>
<feature type="domain" description="Reverse transcriptase/retrotransposon-derived protein RNase H-like" evidence="2">
    <location>
        <begin position="366"/>
        <end position="415"/>
    </location>
</feature>
<name>A0A6L2P3P1_TANCI</name>
<protein>
    <submittedName>
        <fullName evidence="3">Reverse transcriptase domain-containing protein</fullName>
    </submittedName>
</protein>
<evidence type="ECO:0000256" key="1">
    <source>
        <dbReference type="SAM" id="MobiDB-lite"/>
    </source>
</evidence>
<sequence length="418" mass="46473">MGRDTIQLENAVSTISHEYLMEFTPEYGIRESLHPELLDPEDPIVEFPEGKVDMDLFSFISAPNPAKVKTRTRPRAAHEVPLLTATSNRIIDIEDMTGASGSSGTPSTVEKSPLDFLNEDAPSLITESIRPEEQRKDELSQGAAPVRNPPHTGVTSEPDLEKETVDTGALVSKRRCKRGPDEAKANAPPKVLRKDYVAFHPSQGTLGGKSLASMGIRTGTTVSAPATQEIPVHTEGVSDPDLLSYSKLRPAPEQDVASIDKLPMSISKDLKVDEKEALLKEDYKPAVQIQRRVNPKIHESRKIPYSLKVDRAKVDVIAKIPHPTTVKGVRSFLGHTGFYRRFIYDFSKIVRPMTHLFEKETPFVFSKDCINAFETLKKKLTEAPILVVPDWNLPFKRMCDASDFGIGVVLGQRKTKHF</sequence>
<reference evidence="3" key="1">
    <citation type="journal article" date="2019" name="Sci. Rep.">
        <title>Draft genome of Tanacetum cinerariifolium, the natural source of mosquito coil.</title>
        <authorList>
            <person name="Yamashiro T."/>
            <person name="Shiraishi A."/>
            <person name="Satake H."/>
            <person name="Nakayama K."/>
        </authorList>
    </citation>
    <scope>NUCLEOTIDE SEQUENCE</scope>
</reference>
<comment type="caution">
    <text evidence="3">The sequence shown here is derived from an EMBL/GenBank/DDBJ whole genome shotgun (WGS) entry which is preliminary data.</text>
</comment>
<dbReference type="InterPro" id="IPR043502">
    <property type="entry name" value="DNA/RNA_pol_sf"/>
</dbReference>
<keyword evidence="3" id="KW-0808">Transferase</keyword>
<dbReference type="AlphaFoldDB" id="A0A6L2P3P1"/>
<dbReference type="InterPro" id="IPR041577">
    <property type="entry name" value="RT_RNaseH_2"/>
</dbReference>
<dbReference type="GO" id="GO:0003964">
    <property type="term" value="F:RNA-directed DNA polymerase activity"/>
    <property type="evidence" value="ECO:0007669"/>
    <property type="project" value="UniProtKB-KW"/>
</dbReference>
<dbReference type="Gene3D" id="3.30.70.270">
    <property type="match status" value="1"/>
</dbReference>
<proteinExistence type="predicted"/>
<accession>A0A6L2P3P1</accession>
<evidence type="ECO:0000259" key="2">
    <source>
        <dbReference type="Pfam" id="PF17919"/>
    </source>
</evidence>
<keyword evidence="3" id="KW-0695">RNA-directed DNA polymerase</keyword>
<feature type="compositionally biased region" description="Basic and acidic residues" evidence="1">
    <location>
        <begin position="129"/>
        <end position="139"/>
    </location>
</feature>
<dbReference type="Pfam" id="PF17919">
    <property type="entry name" value="RT_RNaseH_2"/>
    <property type="match status" value="1"/>
</dbReference>
<dbReference type="SUPFAM" id="SSF56672">
    <property type="entry name" value="DNA/RNA polymerases"/>
    <property type="match status" value="1"/>
</dbReference>
<keyword evidence="3" id="KW-0548">Nucleotidyltransferase</keyword>
<organism evidence="3">
    <name type="scientific">Tanacetum cinerariifolium</name>
    <name type="common">Dalmatian daisy</name>
    <name type="synonym">Chrysanthemum cinerariifolium</name>
    <dbReference type="NCBI Taxonomy" id="118510"/>
    <lineage>
        <taxon>Eukaryota</taxon>
        <taxon>Viridiplantae</taxon>
        <taxon>Streptophyta</taxon>
        <taxon>Embryophyta</taxon>
        <taxon>Tracheophyta</taxon>
        <taxon>Spermatophyta</taxon>
        <taxon>Magnoliopsida</taxon>
        <taxon>eudicotyledons</taxon>
        <taxon>Gunneridae</taxon>
        <taxon>Pentapetalae</taxon>
        <taxon>asterids</taxon>
        <taxon>campanulids</taxon>
        <taxon>Asterales</taxon>
        <taxon>Asteraceae</taxon>
        <taxon>Asteroideae</taxon>
        <taxon>Anthemideae</taxon>
        <taxon>Anthemidinae</taxon>
        <taxon>Tanacetum</taxon>
    </lineage>
</organism>
<dbReference type="EMBL" id="BKCJ010010577">
    <property type="protein sequence ID" value="GEU92219.1"/>
    <property type="molecule type" value="Genomic_DNA"/>
</dbReference>
<dbReference type="PANTHER" id="PTHR34072:SF44">
    <property type="entry name" value="RNA-DIRECTED DNA POLYMERASE"/>
    <property type="match status" value="1"/>
</dbReference>
<dbReference type="FunFam" id="3.30.70.270:FF:000020">
    <property type="entry name" value="Transposon Tf2-6 polyprotein-like Protein"/>
    <property type="match status" value="1"/>
</dbReference>
<evidence type="ECO:0000313" key="3">
    <source>
        <dbReference type="EMBL" id="GEU92219.1"/>
    </source>
</evidence>
<feature type="region of interest" description="Disordered" evidence="1">
    <location>
        <begin position="125"/>
        <end position="167"/>
    </location>
</feature>
<gene>
    <name evidence="3" type="ORF">Tci_064197</name>
</gene>